<keyword evidence="1" id="KW-0378">Hydrolase</keyword>
<protein>
    <submittedName>
        <fullName evidence="4">F5/8 type C domain-containing protein</fullName>
    </submittedName>
</protein>
<dbReference type="InterPro" id="IPR000421">
    <property type="entry name" value="FA58C"/>
</dbReference>
<dbReference type="SUPFAM" id="SSF49785">
    <property type="entry name" value="Galactose-binding domain-like"/>
    <property type="match status" value="1"/>
</dbReference>
<accession>A0A3N1XZ02</accession>
<sequence length="205" mass="22922">MEKRKIGILILIIINLGLFISILAVNHTMKLSVESGNVTMVHGPDQTEPMEHEKFAKEEYIPVIPEGENIALGKKVKASGFQDVYTPRKAVDGRVEGVSYWEGKGESYPNIITVDLEKEQNIHAIRLCLNPASVWGKRTQEFSVLTSMDGKEFKEIIPSASYDFNPDTGNQVILTLEDIKTRFVQLSFTMNTGAKGAQLAEFEVY</sequence>
<organism evidence="4 5">
    <name type="scientific">Mobilisporobacter senegalensis</name>
    <dbReference type="NCBI Taxonomy" id="1329262"/>
    <lineage>
        <taxon>Bacteria</taxon>
        <taxon>Bacillati</taxon>
        <taxon>Bacillota</taxon>
        <taxon>Clostridia</taxon>
        <taxon>Lachnospirales</taxon>
        <taxon>Lachnospiraceae</taxon>
        <taxon>Mobilisporobacter</taxon>
    </lineage>
</organism>
<feature type="domain" description="F5/8 type C" evidence="3">
    <location>
        <begin position="59"/>
        <end position="205"/>
    </location>
</feature>
<dbReference type="RefSeq" id="WP_123607910.1">
    <property type="nucleotide sequence ID" value="NZ_RJVG01000001.1"/>
</dbReference>
<evidence type="ECO:0000256" key="1">
    <source>
        <dbReference type="ARBA" id="ARBA00023295"/>
    </source>
</evidence>
<evidence type="ECO:0000313" key="4">
    <source>
        <dbReference type="EMBL" id="ROR31823.1"/>
    </source>
</evidence>
<keyword evidence="2" id="KW-1133">Transmembrane helix</keyword>
<proteinExistence type="predicted"/>
<keyword evidence="2" id="KW-0472">Membrane</keyword>
<keyword evidence="2" id="KW-0812">Transmembrane</keyword>
<name>A0A3N1XZ02_9FIRM</name>
<gene>
    <name evidence="4" type="ORF">EDD66_101442</name>
</gene>
<evidence type="ECO:0000313" key="5">
    <source>
        <dbReference type="Proteomes" id="UP000273083"/>
    </source>
</evidence>
<dbReference type="AlphaFoldDB" id="A0A3N1XZ02"/>
<reference evidence="4 5" key="1">
    <citation type="submission" date="2018-11" db="EMBL/GenBank/DDBJ databases">
        <title>Genomic Encyclopedia of Type Strains, Phase IV (KMG-IV): sequencing the most valuable type-strain genomes for metagenomic binning, comparative biology and taxonomic classification.</title>
        <authorList>
            <person name="Goeker M."/>
        </authorList>
    </citation>
    <scope>NUCLEOTIDE SEQUENCE [LARGE SCALE GENOMIC DNA]</scope>
    <source>
        <strain evidence="4 5">DSM 26537</strain>
    </source>
</reference>
<keyword evidence="1" id="KW-0326">Glycosidase</keyword>
<dbReference type="Gene3D" id="2.60.120.260">
    <property type="entry name" value="Galactose-binding domain-like"/>
    <property type="match status" value="1"/>
</dbReference>
<dbReference type="EMBL" id="RJVG01000001">
    <property type="protein sequence ID" value="ROR31823.1"/>
    <property type="molecule type" value="Genomic_DNA"/>
</dbReference>
<evidence type="ECO:0000259" key="3">
    <source>
        <dbReference type="PROSITE" id="PS50022"/>
    </source>
</evidence>
<dbReference type="GO" id="GO:0016798">
    <property type="term" value="F:hydrolase activity, acting on glycosyl bonds"/>
    <property type="evidence" value="ECO:0007669"/>
    <property type="project" value="UniProtKB-KW"/>
</dbReference>
<dbReference type="Proteomes" id="UP000273083">
    <property type="component" value="Unassembled WGS sequence"/>
</dbReference>
<keyword evidence="5" id="KW-1185">Reference proteome</keyword>
<dbReference type="Pfam" id="PF00754">
    <property type="entry name" value="F5_F8_type_C"/>
    <property type="match status" value="1"/>
</dbReference>
<comment type="caution">
    <text evidence="4">The sequence shown here is derived from an EMBL/GenBank/DDBJ whole genome shotgun (WGS) entry which is preliminary data.</text>
</comment>
<dbReference type="OrthoDB" id="3884309at2"/>
<dbReference type="PROSITE" id="PS50022">
    <property type="entry name" value="FA58C_3"/>
    <property type="match status" value="1"/>
</dbReference>
<feature type="transmembrane region" description="Helical" evidence="2">
    <location>
        <begin position="6"/>
        <end position="25"/>
    </location>
</feature>
<evidence type="ECO:0000256" key="2">
    <source>
        <dbReference type="SAM" id="Phobius"/>
    </source>
</evidence>
<dbReference type="InterPro" id="IPR008979">
    <property type="entry name" value="Galactose-bd-like_sf"/>
</dbReference>